<comment type="caution">
    <text evidence="1">The sequence shown here is derived from an EMBL/GenBank/DDBJ whole genome shotgun (WGS) entry which is preliminary data.</text>
</comment>
<dbReference type="AlphaFoldDB" id="A0AAE1NG38"/>
<keyword evidence="2" id="KW-1185">Reference proteome</keyword>
<accession>A0AAE1NG38</accession>
<protein>
    <submittedName>
        <fullName evidence="1">Uncharacterized protein</fullName>
    </submittedName>
</protein>
<reference evidence="1" key="1">
    <citation type="submission" date="2023-11" db="EMBL/GenBank/DDBJ databases">
        <title>Genome assemblies of two species of porcelain crab, Petrolisthes cinctipes and Petrolisthes manimaculis (Anomura: Porcellanidae).</title>
        <authorList>
            <person name="Angst P."/>
        </authorList>
    </citation>
    <scope>NUCLEOTIDE SEQUENCE</scope>
    <source>
        <strain evidence="1">PB745_02</strain>
        <tissue evidence="1">Gill</tissue>
    </source>
</reference>
<organism evidence="1 2">
    <name type="scientific">Petrolisthes manimaculis</name>
    <dbReference type="NCBI Taxonomy" id="1843537"/>
    <lineage>
        <taxon>Eukaryota</taxon>
        <taxon>Metazoa</taxon>
        <taxon>Ecdysozoa</taxon>
        <taxon>Arthropoda</taxon>
        <taxon>Crustacea</taxon>
        <taxon>Multicrustacea</taxon>
        <taxon>Malacostraca</taxon>
        <taxon>Eumalacostraca</taxon>
        <taxon>Eucarida</taxon>
        <taxon>Decapoda</taxon>
        <taxon>Pleocyemata</taxon>
        <taxon>Anomura</taxon>
        <taxon>Galatheoidea</taxon>
        <taxon>Porcellanidae</taxon>
        <taxon>Petrolisthes</taxon>
    </lineage>
</organism>
<proteinExistence type="predicted"/>
<name>A0AAE1NG38_9EUCA</name>
<sequence length="91" mass="10860">MLHHNIFVGDVNNQVHSFTRTLLKHQEQYVPCHSYTVKPLDQPWFGYQCRMAADEKSRSCRLYSRHPTWSYTNKDCYRHACAAMLQVQQWA</sequence>
<gene>
    <name evidence="1" type="ORF">Pmani_037516</name>
</gene>
<evidence type="ECO:0000313" key="1">
    <source>
        <dbReference type="EMBL" id="KAK4289515.1"/>
    </source>
</evidence>
<dbReference type="Proteomes" id="UP001292094">
    <property type="component" value="Unassembled WGS sequence"/>
</dbReference>
<dbReference type="EMBL" id="JAWZYT010005824">
    <property type="protein sequence ID" value="KAK4289515.1"/>
    <property type="molecule type" value="Genomic_DNA"/>
</dbReference>
<evidence type="ECO:0000313" key="2">
    <source>
        <dbReference type="Proteomes" id="UP001292094"/>
    </source>
</evidence>